<protein>
    <recommendedName>
        <fullName evidence="4">Tetratricopeptide repeat protein</fullName>
    </recommendedName>
</protein>
<evidence type="ECO:0000313" key="2">
    <source>
        <dbReference type="EMBL" id="MBD3869068.1"/>
    </source>
</evidence>
<comment type="caution">
    <text evidence="2">The sequence shown here is derived from an EMBL/GenBank/DDBJ whole genome shotgun (WGS) entry which is preliminary data.</text>
</comment>
<gene>
    <name evidence="2" type="ORF">IFK94_13170</name>
</gene>
<evidence type="ECO:0000313" key="3">
    <source>
        <dbReference type="Proteomes" id="UP000648239"/>
    </source>
</evidence>
<dbReference type="Proteomes" id="UP000648239">
    <property type="component" value="Unassembled WGS sequence"/>
</dbReference>
<feature type="compositionally biased region" description="Low complexity" evidence="1">
    <location>
        <begin position="246"/>
        <end position="258"/>
    </location>
</feature>
<proteinExistence type="predicted"/>
<evidence type="ECO:0008006" key="4">
    <source>
        <dbReference type="Google" id="ProtNLM"/>
    </source>
</evidence>
<dbReference type="SUPFAM" id="SSF48452">
    <property type="entry name" value="TPR-like"/>
    <property type="match status" value="1"/>
</dbReference>
<dbReference type="InterPro" id="IPR019734">
    <property type="entry name" value="TPR_rpt"/>
</dbReference>
<dbReference type="InterPro" id="IPR011990">
    <property type="entry name" value="TPR-like_helical_dom_sf"/>
</dbReference>
<feature type="region of interest" description="Disordered" evidence="1">
    <location>
        <begin position="243"/>
        <end position="266"/>
    </location>
</feature>
<evidence type="ECO:0000256" key="1">
    <source>
        <dbReference type="SAM" id="MobiDB-lite"/>
    </source>
</evidence>
<dbReference type="AlphaFoldDB" id="A0A8J6Y253"/>
<accession>A0A8J6Y253</accession>
<dbReference type="EMBL" id="JACXWD010000057">
    <property type="protein sequence ID" value="MBD3869068.1"/>
    <property type="molecule type" value="Genomic_DNA"/>
</dbReference>
<name>A0A8J6Y253_9BACT</name>
<dbReference type="SMART" id="SM00028">
    <property type="entry name" value="TPR"/>
    <property type="match status" value="4"/>
</dbReference>
<dbReference type="Gene3D" id="1.25.40.10">
    <property type="entry name" value="Tetratricopeptide repeat domain"/>
    <property type="match status" value="2"/>
</dbReference>
<organism evidence="2 3">
    <name type="scientific">Candidatus Polarisedimenticola svalbardensis</name>
    <dbReference type="NCBI Taxonomy" id="2886004"/>
    <lineage>
        <taxon>Bacteria</taxon>
        <taxon>Pseudomonadati</taxon>
        <taxon>Acidobacteriota</taxon>
        <taxon>Candidatus Polarisedimenticolia</taxon>
        <taxon>Candidatus Polarisedimenticolales</taxon>
        <taxon>Candidatus Polarisedimenticolaceae</taxon>
        <taxon>Candidatus Polarisedimenticola</taxon>
    </lineage>
</organism>
<sequence length="566" mass="61878">MDRQDNESLHQRASEHYLQGEYGSALEIWQAIHDQTPQDERAVEGIRLCEVMSESKTVPEPEDGAGFDLAPEETVPDIDLTLDDGEEEVPGFELPGADREHEDAVEQVLLDLDQLPENTAEPMPDSDTRLDAAAAAELLNRQGQLLEDARTARDEGRLDDATAVLARLFILDEQNAEGRALEAEILEHGSKAAYEVEDKIAEAVQWMESGRLEDAESNLRRVLDISPAHQEAEHYLEQVLQRMEEASSAGEEPAAEPADSNMDHGAVHLDTGEAEEIALGGAIPGMEPIGDPMMDEPVQELEFGDPGEEVAGEPSGKPGLLSSRNIILAVVFLIMAAAGWYFARNLLGGGSAPAAEPEQASFANPAAGGADAAVERTTEELIQQADALSRSTDEVSKSAAERIPGLVQEAGRQMEEADYASAVITWNKVLELDPGHTGARRGLEDAGRSYREWQSRSADLVRAGYVFEEGDYSSALKILYRLPEDIQPEKVLIHKVNGWYNMAVISLKAGRLDQALLRFGEIELLAVEDSAAAELQAFAESYQGREKDRAFYQDVNDLTFRTFDGK</sequence>
<reference evidence="2 3" key="1">
    <citation type="submission" date="2020-08" db="EMBL/GenBank/DDBJ databases">
        <title>Acidobacteriota in marine sediments use diverse sulfur dissimilation pathways.</title>
        <authorList>
            <person name="Wasmund K."/>
        </authorList>
    </citation>
    <scope>NUCLEOTIDE SEQUENCE [LARGE SCALE GENOMIC DNA]</scope>
    <source>
        <strain evidence="2">MAG AM4</strain>
    </source>
</reference>